<evidence type="ECO:0000256" key="1">
    <source>
        <dbReference type="SAM" id="SignalP"/>
    </source>
</evidence>
<dbReference type="AlphaFoldDB" id="A0A9P4H282"/>
<evidence type="ECO:0000313" key="3">
    <source>
        <dbReference type="Proteomes" id="UP000799777"/>
    </source>
</evidence>
<name>A0A9P4H282_9PLEO</name>
<comment type="caution">
    <text evidence="2">The sequence shown here is derived from an EMBL/GenBank/DDBJ whole genome shotgun (WGS) entry which is preliminary data.</text>
</comment>
<dbReference type="EMBL" id="ML978241">
    <property type="protein sequence ID" value="KAF2026576.1"/>
    <property type="molecule type" value="Genomic_DNA"/>
</dbReference>
<keyword evidence="1" id="KW-0732">Signal</keyword>
<feature type="signal peptide" evidence="1">
    <location>
        <begin position="1"/>
        <end position="20"/>
    </location>
</feature>
<gene>
    <name evidence="2" type="ORF">EK21DRAFT_115722</name>
</gene>
<proteinExistence type="predicted"/>
<dbReference type="Proteomes" id="UP000799777">
    <property type="component" value="Unassembled WGS sequence"/>
</dbReference>
<organism evidence="2 3">
    <name type="scientific">Setomelanomma holmii</name>
    <dbReference type="NCBI Taxonomy" id="210430"/>
    <lineage>
        <taxon>Eukaryota</taxon>
        <taxon>Fungi</taxon>
        <taxon>Dikarya</taxon>
        <taxon>Ascomycota</taxon>
        <taxon>Pezizomycotina</taxon>
        <taxon>Dothideomycetes</taxon>
        <taxon>Pleosporomycetidae</taxon>
        <taxon>Pleosporales</taxon>
        <taxon>Pleosporineae</taxon>
        <taxon>Phaeosphaeriaceae</taxon>
        <taxon>Setomelanomma</taxon>
    </lineage>
</organism>
<reference evidence="2" key="1">
    <citation type="journal article" date="2020" name="Stud. Mycol.">
        <title>101 Dothideomycetes genomes: a test case for predicting lifestyles and emergence of pathogens.</title>
        <authorList>
            <person name="Haridas S."/>
            <person name="Albert R."/>
            <person name="Binder M."/>
            <person name="Bloem J."/>
            <person name="Labutti K."/>
            <person name="Salamov A."/>
            <person name="Andreopoulos B."/>
            <person name="Baker S."/>
            <person name="Barry K."/>
            <person name="Bills G."/>
            <person name="Bluhm B."/>
            <person name="Cannon C."/>
            <person name="Castanera R."/>
            <person name="Culley D."/>
            <person name="Daum C."/>
            <person name="Ezra D."/>
            <person name="Gonzalez J."/>
            <person name="Henrissat B."/>
            <person name="Kuo A."/>
            <person name="Liang C."/>
            <person name="Lipzen A."/>
            <person name="Lutzoni F."/>
            <person name="Magnuson J."/>
            <person name="Mondo S."/>
            <person name="Nolan M."/>
            <person name="Ohm R."/>
            <person name="Pangilinan J."/>
            <person name="Park H.-J."/>
            <person name="Ramirez L."/>
            <person name="Alfaro M."/>
            <person name="Sun H."/>
            <person name="Tritt A."/>
            <person name="Yoshinaga Y."/>
            <person name="Zwiers L.-H."/>
            <person name="Turgeon B."/>
            <person name="Goodwin S."/>
            <person name="Spatafora J."/>
            <person name="Crous P."/>
            <person name="Grigoriev I."/>
        </authorList>
    </citation>
    <scope>NUCLEOTIDE SEQUENCE</scope>
    <source>
        <strain evidence="2">CBS 110217</strain>
    </source>
</reference>
<protein>
    <submittedName>
        <fullName evidence="2">Uncharacterized protein</fullName>
    </submittedName>
</protein>
<accession>A0A9P4H282</accession>
<evidence type="ECO:0000313" key="2">
    <source>
        <dbReference type="EMBL" id="KAF2026576.1"/>
    </source>
</evidence>
<dbReference type="OrthoDB" id="5422698at2759"/>
<keyword evidence="3" id="KW-1185">Reference proteome</keyword>
<feature type="chain" id="PRO_5040220307" evidence="1">
    <location>
        <begin position="21"/>
        <end position="115"/>
    </location>
</feature>
<sequence length="115" mass="12472">MKFQSCGLLIAPLIAAFTLAAPSLRLQQVITDDVSGPNRHKVPGDNPAHFTRVKGEDQLLTVYELDVSPYPFATNSRVFFHLGGHTLGHAKYGELPGLASSILEIHVKLPDQPDG</sequence>